<reference evidence="1 2" key="1">
    <citation type="journal article" date="2016" name="Nat. Commun.">
        <title>Extremotolerant tardigrade genome and improved radiotolerance of human cultured cells by tardigrade-unique protein.</title>
        <authorList>
            <person name="Hashimoto T."/>
            <person name="Horikawa D.D."/>
            <person name="Saito Y."/>
            <person name="Kuwahara H."/>
            <person name="Kozuka-Hata H."/>
            <person name="Shin-I T."/>
            <person name="Minakuchi Y."/>
            <person name="Ohishi K."/>
            <person name="Motoyama A."/>
            <person name="Aizu T."/>
            <person name="Enomoto A."/>
            <person name="Kondo K."/>
            <person name="Tanaka S."/>
            <person name="Hara Y."/>
            <person name="Koshikawa S."/>
            <person name="Sagara H."/>
            <person name="Miura T."/>
            <person name="Yokobori S."/>
            <person name="Miyagawa K."/>
            <person name="Suzuki Y."/>
            <person name="Kubo T."/>
            <person name="Oyama M."/>
            <person name="Kohara Y."/>
            <person name="Fujiyama A."/>
            <person name="Arakawa K."/>
            <person name="Katayama T."/>
            <person name="Toyoda A."/>
            <person name="Kunieda T."/>
        </authorList>
    </citation>
    <scope>NUCLEOTIDE SEQUENCE [LARGE SCALE GENOMIC DNA]</scope>
    <source>
        <strain evidence="1 2">YOKOZUNA-1</strain>
    </source>
</reference>
<evidence type="ECO:0000313" key="2">
    <source>
        <dbReference type="Proteomes" id="UP000186922"/>
    </source>
</evidence>
<keyword evidence="2" id="KW-1185">Reference proteome</keyword>
<organism evidence="1 2">
    <name type="scientific">Ramazzottius varieornatus</name>
    <name type="common">Water bear</name>
    <name type="synonym">Tardigrade</name>
    <dbReference type="NCBI Taxonomy" id="947166"/>
    <lineage>
        <taxon>Eukaryota</taxon>
        <taxon>Metazoa</taxon>
        <taxon>Ecdysozoa</taxon>
        <taxon>Tardigrada</taxon>
        <taxon>Eutardigrada</taxon>
        <taxon>Parachela</taxon>
        <taxon>Hypsibioidea</taxon>
        <taxon>Ramazzottiidae</taxon>
        <taxon>Ramazzottius</taxon>
    </lineage>
</organism>
<gene>
    <name evidence="1" type="primary">RvY_16049-1</name>
    <name evidence="1" type="synonym">RvY_16049.1</name>
    <name evidence="1" type="ORF">RvY_16049</name>
</gene>
<evidence type="ECO:0000313" key="1">
    <source>
        <dbReference type="EMBL" id="GAV06006.1"/>
    </source>
</evidence>
<accession>A0A1D1VYH2</accession>
<dbReference type="AlphaFoldDB" id="A0A1D1VYH2"/>
<name>A0A1D1VYH2_RAMVA</name>
<proteinExistence type="predicted"/>
<dbReference type="EMBL" id="BDGG01000013">
    <property type="protein sequence ID" value="GAV06006.1"/>
    <property type="molecule type" value="Genomic_DNA"/>
</dbReference>
<comment type="caution">
    <text evidence="1">The sequence shown here is derived from an EMBL/GenBank/DDBJ whole genome shotgun (WGS) entry which is preliminary data.</text>
</comment>
<dbReference type="Proteomes" id="UP000186922">
    <property type="component" value="Unassembled WGS sequence"/>
</dbReference>
<sequence>MSTKMAKEVCISDMSNWMKQTLGEPCDPTRWQGPWRQTYSEKSTIAWLQRRNEVTNSSFSFFTFGFVKIVL</sequence>
<protein>
    <submittedName>
        <fullName evidence="1">Uncharacterized protein</fullName>
    </submittedName>
</protein>